<keyword evidence="1" id="KW-0175">Coiled coil</keyword>
<evidence type="ECO:0008006" key="5">
    <source>
        <dbReference type="Google" id="ProtNLM"/>
    </source>
</evidence>
<feature type="compositionally biased region" description="Basic and acidic residues" evidence="2">
    <location>
        <begin position="291"/>
        <end position="300"/>
    </location>
</feature>
<accession>A0AA48IH60</accession>
<reference evidence="3" key="1">
    <citation type="journal article" date="2023" name="BMC Genomics">
        <title>Chromosome-level genome assemblies of Cutaneotrichosporon spp. (Trichosporonales, Basidiomycota) reveal imbalanced evolution between nucleotide sequences and chromosome synteny.</title>
        <authorList>
            <person name="Kobayashi Y."/>
            <person name="Kayamori A."/>
            <person name="Aoki K."/>
            <person name="Shiwa Y."/>
            <person name="Matsutani M."/>
            <person name="Fujita N."/>
            <person name="Sugita T."/>
            <person name="Iwasaki W."/>
            <person name="Tanaka N."/>
            <person name="Takashima M."/>
        </authorList>
    </citation>
    <scope>NUCLEOTIDE SEQUENCE</scope>
    <source>
        <strain evidence="3">HIS019</strain>
    </source>
</reference>
<dbReference type="Proteomes" id="UP001233271">
    <property type="component" value="Chromosome 3"/>
</dbReference>
<feature type="region of interest" description="Disordered" evidence="2">
    <location>
        <begin position="189"/>
        <end position="251"/>
    </location>
</feature>
<proteinExistence type="predicted"/>
<feature type="compositionally biased region" description="Polar residues" evidence="2">
    <location>
        <begin position="88"/>
        <end position="109"/>
    </location>
</feature>
<sequence length="462" mass="49589">MTDELPAPLARRLSQQFSTTPSPNPDGRLKRLSLVAAREVGSGSPVRASRDEEGRTSVDSLRTPIAASPSPRPPIAASPSPRPRHSGRQSSISYSPSVRTAGHSVQGSISMRRAERSSLEKEEKEEEGRQSTDTLTLGEKHSDLLRMIAMRERRVNELKQELAIQEEALASLRARWTAIARADAVIPTSIPTPRRRDTASHTSTPSTSLPSLVRTHPNSVSTSSTASSLPTVPDDEPTEDSPIGPNTGQALGGLWNAITADADETIQEGKRFWGQLLRTVGAAAGGNVPDEAARPMERVRSTGSATGDEAKVEIPNMRNMASTFGFLPTKPYTPPPLERRTSRSSAKSPGSVGSAPSRERSPVKSIASNASQSPTRSVRSLRRVASGENKPIDKETPKATPLLSPTPVPPERRLSVRLKRAALSPRPRPLTGEADSKGEWDGKNEVEDGPQLVTAALESVGW</sequence>
<feature type="compositionally biased region" description="Low complexity" evidence="2">
    <location>
        <begin position="202"/>
        <end position="212"/>
    </location>
</feature>
<feature type="region of interest" description="Disordered" evidence="2">
    <location>
        <begin position="285"/>
        <end position="309"/>
    </location>
</feature>
<evidence type="ECO:0000256" key="1">
    <source>
        <dbReference type="SAM" id="Coils"/>
    </source>
</evidence>
<evidence type="ECO:0000313" key="4">
    <source>
        <dbReference type="Proteomes" id="UP001233271"/>
    </source>
</evidence>
<feature type="compositionally biased region" description="Basic and acidic residues" evidence="2">
    <location>
        <begin position="112"/>
        <end position="130"/>
    </location>
</feature>
<dbReference type="GeneID" id="85494813"/>
<gene>
    <name evidence="3" type="ORF">CcaverHIS019_0310130</name>
</gene>
<name>A0AA48IH60_9TREE</name>
<feature type="region of interest" description="Disordered" evidence="2">
    <location>
        <begin position="321"/>
        <end position="450"/>
    </location>
</feature>
<feature type="region of interest" description="Disordered" evidence="2">
    <location>
        <begin position="1"/>
        <end position="138"/>
    </location>
</feature>
<feature type="compositionally biased region" description="Basic and acidic residues" evidence="2">
    <location>
        <begin position="434"/>
        <end position="446"/>
    </location>
</feature>
<evidence type="ECO:0000256" key="2">
    <source>
        <dbReference type="SAM" id="MobiDB-lite"/>
    </source>
</evidence>
<feature type="coiled-coil region" evidence="1">
    <location>
        <begin position="148"/>
        <end position="175"/>
    </location>
</feature>
<dbReference type="EMBL" id="AP028214">
    <property type="protein sequence ID" value="BEI90943.1"/>
    <property type="molecule type" value="Genomic_DNA"/>
</dbReference>
<feature type="compositionally biased region" description="Polar residues" evidence="2">
    <location>
        <begin position="366"/>
        <end position="378"/>
    </location>
</feature>
<protein>
    <recommendedName>
        <fullName evidence="5">DUF4048 domain-containing protein</fullName>
    </recommendedName>
</protein>
<dbReference type="RefSeq" id="XP_060456208.1">
    <property type="nucleotide sequence ID" value="XM_060599523.1"/>
</dbReference>
<evidence type="ECO:0000313" key="3">
    <source>
        <dbReference type="EMBL" id="BEI90943.1"/>
    </source>
</evidence>
<feature type="compositionally biased region" description="Low complexity" evidence="2">
    <location>
        <begin position="219"/>
        <end position="228"/>
    </location>
</feature>
<dbReference type="KEGG" id="ccac:CcaHIS019_0310130"/>
<dbReference type="AlphaFoldDB" id="A0AA48IH60"/>
<organism evidence="3 4">
    <name type="scientific">Cutaneotrichosporon cavernicola</name>
    <dbReference type="NCBI Taxonomy" id="279322"/>
    <lineage>
        <taxon>Eukaryota</taxon>
        <taxon>Fungi</taxon>
        <taxon>Dikarya</taxon>
        <taxon>Basidiomycota</taxon>
        <taxon>Agaricomycotina</taxon>
        <taxon>Tremellomycetes</taxon>
        <taxon>Trichosporonales</taxon>
        <taxon>Trichosporonaceae</taxon>
        <taxon>Cutaneotrichosporon</taxon>
    </lineage>
</organism>
<keyword evidence="4" id="KW-1185">Reference proteome</keyword>